<protein>
    <submittedName>
        <fullName evidence="2">Uncharacterized protein</fullName>
    </submittedName>
</protein>
<evidence type="ECO:0000313" key="3">
    <source>
        <dbReference type="Proteomes" id="UP000784294"/>
    </source>
</evidence>
<proteinExistence type="predicted"/>
<dbReference type="EMBL" id="CAAALY010102892">
    <property type="protein sequence ID" value="VEL29411.1"/>
    <property type="molecule type" value="Genomic_DNA"/>
</dbReference>
<sequence length="73" mass="8318">MAGCYRQGDGASRTVLPASFGLHRYTYSFTLNTFVLFPLFSPNYLLGPRTHNYFNHRSCLTLFSQLGHIGRKT</sequence>
<reference evidence="2" key="1">
    <citation type="submission" date="2018-11" db="EMBL/GenBank/DDBJ databases">
        <authorList>
            <consortium name="Pathogen Informatics"/>
        </authorList>
    </citation>
    <scope>NUCLEOTIDE SEQUENCE</scope>
</reference>
<evidence type="ECO:0000256" key="1">
    <source>
        <dbReference type="SAM" id="Phobius"/>
    </source>
</evidence>
<name>A0A3S5BLQ3_9PLAT</name>
<keyword evidence="1" id="KW-0472">Membrane</keyword>
<feature type="transmembrane region" description="Helical" evidence="1">
    <location>
        <begin position="25"/>
        <end position="46"/>
    </location>
</feature>
<dbReference type="AlphaFoldDB" id="A0A3S5BLQ3"/>
<keyword evidence="3" id="KW-1185">Reference proteome</keyword>
<keyword evidence="1" id="KW-0812">Transmembrane</keyword>
<keyword evidence="1" id="KW-1133">Transmembrane helix</keyword>
<organism evidence="2 3">
    <name type="scientific">Protopolystoma xenopodis</name>
    <dbReference type="NCBI Taxonomy" id="117903"/>
    <lineage>
        <taxon>Eukaryota</taxon>
        <taxon>Metazoa</taxon>
        <taxon>Spiralia</taxon>
        <taxon>Lophotrochozoa</taxon>
        <taxon>Platyhelminthes</taxon>
        <taxon>Monogenea</taxon>
        <taxon>Polyopisthocotylea</taxon>
        <taxon>Polystomatidea</taxon>
        <taxon>Polystomatidae</taxon>
        <taxon>Protopolystoma</taxon>
    </lineage>
</organism>
<accession>A0A3S5BLQ3</accession>
<evidence type="ECO:0000313" key="2">
    <source>
        <dbReference type="EMBL" id="VEL29411.1"/>
    </source>
</evidence>
<gene>
    <name evidence="2" type="ORF">PXEA_LOCUS22851</name>
</gene>
<dbReference type="Proteomes" id="UP000784294">
    <property type="component" value="Unassembled WGS sequence"/>
</dbReference>
<comment type="caution">
    <text evidence="2">The sequence shown here is derived from an EMBL/GenBank/DDBJ whole genome shotgun (WGS) entry which is preliminary data.</text>
</comment>